<dbReference type="EMBL" id="NBWU01000004">
    <property type="protein sequence ID" value="PCE63801.1"/>
    <property type="molecule type" value="Genomic_DNA"/>
</dbReference>
<accession>A0A2A4G5V0</accession>
<evidence type="ECO:0000313" key="2">
    <source>
        <dbReference type="Proteomes" id="UP000219559"/>
    </source>
</evidence>
<sequence>MVIGFQEGLVIEINDYGPTTLNFISKGIQTRFLIVLLVKTPTNRNLAFFLKKNNFYANP</sequence>
<gene>
    <name evidence="1" type="ORF">B7P33_11060</name>
</gene>
<dbReference type="Proteomes" id="UP000219559">
    <property type="component" value="Unassembled WGS sequence"/>
</dbReference>
<keyword evidence="2" id="KW-1185">Reference proteome</keyword>
<dbReference type="AlphaFoldDB" id="A0A2A4G5V0"/>
<reference evidence="1 2" key="1">
    <citation type="submission" date="2017-04" db="EMBL/GenBank/DDBJ databases">
        <title>A new member of the family Flavobacteriaceae isolated from ascidians.</title>
        <authorList>
            <person name="Chen L."/>
        </authorList>
    </citation>
    <scope>NUCLEOTIDE SEQUENCE [LARGE SCALE GENOMIC DNA]</scope>
    <source>
        <strain evidence="1 2">HQA918</strain>
    </source>
</reference>
<name>A0A2A4G5V0_9FLAO</name>
<comment type="caution">
    <text evidence="1">The sequence shown here is derived from an EMBL/GenBank/DDBJ whole genome shotgun (WGS) entry which is preliminary data.</text>
</comment>
<proteinExistence type="predicted"/>
<evidence type="ECO:0000313" key="1">
    <source>
        <dbReference type="EMBL" id="PCE63801.1"/>
    </source>
</evidence>
<protein>
    <submittedName>
        <fullName evidence="1">Uncharacterized protein</fullName>
    </submittedName>
</protein>
<organism evidence="1 2">
    <name type="scientific">Sediminicola luteus</name>
    <dbReference type="NCBI Taxonomy" id="319238"/>
    <lineage>
        <taxon>Bacteria</taxon>
        <taxon>Pseudomonadati</taxon>
        <taxon>Bacteroidota</taxon>
        <taxon>Flavobacteriia</taxon>
        <taxon>Flavobacteriales</taxon>
        <taxon>Flavobacteriaceae</taxon>
        <taxon>Sediminicola</taxon>
    </lineage>
</organism>